<name>A0A840NTQ1_9ACTN</name>
<evidence type="ECO:0000313" key="2">
    <source>
        <dbReference type="EMBL" id="MBB5132104.1"/>
    </source>
</evidence>
<protein>
    <submittedName>
        <fullName evidence="2">Spermidine/putrescine-binding protein</fullName>
    </submittedName>
</protein>
<keyword evidence="1" id="KW-0732">Signal</keyword>
<reference evidence="2 3" key="1">
    <citation type="submission" date="2020-08" db="EMBL/GenBank/DDBJ databases">
        <title>Genomic Encyclopedia of Type Strains, Phase IV (KMG-IV): sequencing the most valuable type-strain genomes for metagenomic binning, comparative biology and taxonomic classification.</title>
        <authorList>
            <person name="Goeker M."/>
        </authorList>
    </citation>
    <scope>NUCLEOTIDE SEQUENCE [LARGE SCALE GENOMIC DNA]</scope>
    <source>
        <strain evidence="2 3">DSM 45615</strain>
    </source>
</reference>
<evidence type="ECO:0000256" key="1">
    <source>
        <dbReference type="SAM" id="SignalP"/>
    </source>
</evidence>
<dbReference type="RefSeq" id="WP_185048887.1">
    <property type="nucleotide sequence ID" value="NZ_BAABIX010000027.1"/>
</dbReference>
<dbReference type="Proteomes" id="UP000578449">
    <property type="component" value="Unassembled WGS sequence"/>
</dbReference>
<organism evidence="2 3">
    <name type="scientific">Thermocatellispora tengchongensis</name>
    <dbReference type="NCBI Taxonomy" id="1073253"/>
    <lineage>
        <taxon>Bacteria</taxon>
        <taxon>Bacillati</taxon>
        <taxon>Actinomycetota</taxon>
        <taxon>Actinomycetes</taxon>
        <taxon>Streptosporangiales</taxon>
        <taxon>Streptosporangiaceae</taxon>
        <taxon>Thermocatellispora</taxon>
    </lineage>
</organism>
<feature type="signal peptide" evidence="1">
    <location>
        <begin position="1"/>
        <end position="30"/>
    </location>
</feature>
<feature type="chain" id="PRO_5032369532" evidence="1">
    <location>
        <begin position="31"/>
        <end position="54"/>
    </location>
</feature>
<dbReference type="AlphaFoldDB" id="A0A840NTQ1"/>
<dbReference type="PROSITE" id="PS51318">
    <property type="entry name" value="TAT"/>
    <property type="match status" value="1"/>
</dbReference>
<comment type="caution">
    <text evidence="2">The sequence shown here is derived from an EMBL/GenBank/DDBJ whole genome shotgun (WGS) entry which is preliminary data.</text>
</comment>
<sequence>MEMKMIRRAAVPLALAAALAAALAWTAATASAPRGGGVVAADNGEYDIKDVPHA</sequence>
<accession>A0A840NTQ1</accession>
<gene>
    <name evidence="2" type="ORF">HNP84_001817</name>
</gene>
<keyword evidence="3" id="KW-1185">Reference proteome</keyword>
<dbReference type="EMBL" id="JACHGN010000003">
    <property type="protein sequence ID" value="MBB5132104.1"/>
    <property type="molecule type" value="Genomic_DNA"/>
</dbReference>
<evidence type="ECO:0000313" key="3">
    <source>
        <dbReference type="Proteomes" id="UP000578449"/>
    </source>
</evidence>
<dbReference type="InterPro" id="IPR006311">
    <property type="entry name" value="TAT_signal"/>
</dbReference>
<proteinExistence type="predicted"/>